<evidence type="ECO:0000256" key="4">
    <source>
        <dbReference type="ARBA" id="ARBA00023027"/>
    </source>
</evidence>
<dbReference type="Gene3D" id="3.30.360.10">
    <property type="entry name" value="Dihydrodipicolinate Reductase, domain 2"/>
    <property type="match status" value="2"/>
</dbReference>
<keyword evidence="5" id="KW-0326">Glycosidase</keyword>
<reference evidence="8 9" key="1">
    <citation type="submission" date="2020-06" db="EMBL/GenBank/DDBJ databases">
        <title>Dyadobacter sandarakinus sp. nov., isolated from the soil of the Arctic Yellow River Station.</title>
        <authorList>
            <person name="Zhang Y."/>
            <person name="Peng F."/>
        </authorList>
    </citation>
    <scope>NUCLEOTIDE SEQUENCE [LARGE SCALE GENOMIC DNA]</scope>
    <source>
        <strain evidence="8 9">Q3-56</strain>
    </source>
</reference>
<dbReference type="InterPro" id="IPR050463">
    <property type="entry name" value="Gfo/Idh/MocA_oxidrdct_glycsds"/>
</dbReference>
<evidence type="ECO:0000313" key="9">
    <source>
        <dbReference type="Proteomes" id="UP000612680"/>
    </source>
</evidence>
<dbReference type="PANTHER" id="PTHR43818:SF1">
    <property type="entry name" value="GLYCOSYL HYDROLASE FAMILY 109 PROTEIN"/>
    <property type="match status" value="1"/>
</dbReference>
<feature type="domain" description="Glycosyl hydrolase 109 C-terminal" evidence="7">
    <location>
        <begin position="194"/>
        <end position="223"/>
    </location>
</feature>
<evidence type="ECO:0000256" key="3">
    <source>
        <dbReference type="ARBA" id="ARBA00022801"/>
    </source>
</evidence>
<dbReference type="Pfam" id="PF01408">
    <property type="entry name" value="GFO_IDH_MocA"/>
    <property type="match status" value="1"/>
</dbReference>
<evidence type="ECO:0000256" key="5">
    <source>
        <dbReference type="ARBA" id="ARBA00023295"/>
    </source>
</evidence>
<keyword evidence="4" id="KW-0520">NAD</keyword>
<dbReference type="Proteomes" id="UP000612680">
    <property type="component" value="Chromosome"/>
</dbReference>
<dbReference type="InterPro" id="IPR000683">
    <property type="entry name" value="Gfo/Idh/MocA-like_OxRdtase_N"/>
</dbReference>
<comment type="cofactor">
    <cofactor evidence="1">
        <name>NAD(+)</name>
        <dbReference type="ChEBI" id="CHEBI:57540"/>
    </cofactor>
</comment>
<gene>
    <name evidence="8" type="ORF">HWI92_03235</name>
</gene>
<keyword evidence="3" id="KW-0378">Hydrolase</keyword>
<dbReference type="RefSeq" id="WP_204660762.1">
    <property type="nucleotide sequence ID" value="NZ_CP056775.1"/>
</dbReference>
<dbReference type="InterPro" id="IPR036291">
    <property type="entry name" value="NAD(P)-bd_dom_sf"/>
</dbReference>
<dbReference type="Gene3D" id="3.40.50.720">
    <property type="entry name" value="NAD(P)-binding Rossmann-like Domain"/>
    <property type="match status" value="1"/>
</dbReference>
<dbReference type="InterPro" id="IPR049303">
    <property type="entry name" value="Glyco_hydro_109_C"/>
</dbReference>
<evidence type="ECO:0000256" key="1">
    <source>
        <dbReference type="ARBA" id="ARBA00001911"/>
    </source>
</evidence>
<proteinExistence type="inferred from homology"/>
<name>A0ABX7I1P2_9BACT</name>
<protein>
    <submittedName>
        <fullName evidence="8">Gfo/Idh/MocA family oxidoreductase</fullName>
    </submittedName>
</protein>
<dbReference type="PANTHER" id="PTHR43818">
    <property type="entry name" value="BCDNA.GH03377"/>
    <property type="match status" value="1"/>
</dbReference>
<accession>A0ABX7I1P2</accession>
<dbReference type="Pfam" id="PF21252">
    <property type="entry name" value="Glyco_hydro_109_C"/>
    <property type="match status" value="1"/>
</dbReference>
<dbReference type="SUPFAM" id="SSF51735">
    <property type="entry name" value="NAD(P)-binding Rossmann-fold domains"/>
    <property type="match status" value="1"/>
</dbReference>
<dbReference type="EMBL" id="CP056775">
    <property type="protein sequence ID" value="QRR00001.1"/>
    <property type="molecule type" value="Genomic_DNA"/>
</dbReference>
<keyword evidence="9" id="KW-1185">Reference proteome</keyword>
<feature type="domain" description="Gfo/Idh/MocA-like oxidoreductase N-terminal" evidence="6">
    <location>
        <begin position="34"/>
        <end position="159"/>
    </location>
</feature>
<evidence type="ECO:0000313" key="8">
    <source>
        <dbReference type="EMBL" id="QRR00001.1"/>
    </source>
</evidence>
<organism evidence="8 9">
    <name type="scientific">Dyadobacter sandarakinus</name>
    <dbReference type="NCBI Taxonomy" id="2747268"/>
    <lineage>
        <taxon>Bacteria</taxon>
        <taxon>Pseudomonadati</taxon>
        <taxon>Bacteroidota</taxon>
        <taxon>Cytophagia</taxon>
        <taxon>Cytophagales</taxon>
        <taxon>Spirosomataceae</taxon>
        <taxon>Dyadobacter</taxon>
    </lineage>
</organism>
<sequence length="375" mass="40653">MDRRDFIHKAALAGSATAIIPDLFLFDQKTGQRIRLGLAGAGEYGRTLLSNALLHQDVEVTAICDIHPGALAAAARQIREAGKAAPALYRNEEDFISIASRNDVDALIIATPDRWHIPMALAGMQAGKYVAAPISGIASLEQCWSLVDTFERTGAHLMVLDNASFRSDLMAVLGMVRSGSFGKMTYVHCGFRNESYPQHGLGPVSQWLDINRGNNFAYLIATGPAASPDAVISCYDETSIILNHEEIAGKPLTYRAQGTAGIWNSAAGSIYLEGVSNQYTPESDGLHLEKHRHPLWNKWSGAHAQADADYAMMSSFIACVRTSSAPQLDVYDAAAWNAIKPLSQRSASLGGAPVEIPDFTRGKWQTNRRIFGLHA</sequence>
<comment type="similarity">
    <text evidence="2">Belongs to the Gfo/Idh/MocA family. Glycosyl hydrolase 109 subfamily.</text>
</comment>
<evidence type="ECO:0000256" key="2">
    <source>
        <dbReference type="ARBA" id="ARBA00009329"/>
    </source>
</evidence>
<evidence type="ECO:0000259" key="6">
    <source>
        <dbReference type="Pfam" id="PF01408"/>
    </source>
</evidence>
<evidence type="ECO:0000259" key="7">
    <source>
        <dbReference type="Pfam" id="PF21252"/>
    </source>
</evidence>